<feature type="binding site" evidence="6">
    <location>
        <begin position="68"/>
        <end position="71"/>
    </location>
    <ligand>
        <name>NADP(+)</name>
        <dbReference type="ChEBI" id="CHEBI:58349"/>
    </ligand>
</feature>
<dbReference type="InterPro" id="IPR008927">
    <property type="entry name" value="6-PGluconate_DH-like_C_sf"/>
</dbReference>
<evidence type="ECO:0000256" key="5">
    <source>
        <dbReference type="NCBIfam" id="TIGR00112"/>
    </source>
</evidence>
<keyword evidence="4" id="KW-0963">Cytoplasm</keyword>
<dbReference type="InterPro" id="IPR000304">
    <property type="entry name" value="Pyrroline-COOH_reductase"/>
</dbReference>
<dbReference type="KEGG" id="als:DJ013_11270"/>
<dbReference type="NCBIfam" id="TIGR00112">
    <property type="entry name" value="proC"/>
    <property type="match status" value="1"/>
</dbReference>
<keyword evidence="2 4" id="KW-0521">NADP</keyword>
<dbReference type="Pfam" id="PF03807">
    <property type="entry name" value="F420_oxidored"/>
    <property type="match status" value="1"/>
</dbReference>
<dbReference type="SUPFAM" id="SSF48179">
    <property type="entry name" value="6-phosphogluconate dehydrogenase C-terminal domain-like"/>
    <property type="match status" value="1"/>
</dbReference>
<proteinExistence type="inferred from homology"/>
<feature type="domain" description="Pyrroline-5-carboxylate reductase catalytic N-terminal" evidence="7">
    <location>
        <begin position="4"/>
        <end position="97"/>
    </location>
</feature>
<evidence type="ECO:0000313" key="10">
    <source>
        <dbReference type="Proteomes" id="UP000249873"/>
    </source>
</evidence>
<dbReference type="PIRSF" id="PIRSF000193">
    <property type="entry name" value="Pyrrol-5-carb_rd"/>
    <property type="match status" value="1"/>
</dbReference>
<dbReference type="Proteomes" id="UP000249873">
    <property type="component" value="Chromosome"/>
</dbReference>
<sequence>MKLLVIGAGNMGLTYAKAINDFGILGDDKIMILDKSPEKLAELRADGVFEVFEELPDCLPKADMIMVAVKPQHKDGLFQEMKPLLKADALIISVMAGVTIESMQNALGLSKVVRAMPNLPAQLGLGMTTYFSDTSVSNEEQELMGKLLGSTGKSLKLDKEDDINTSTAIHGSGPAYIFYFMQAMMDAAEHYGYDEATAKLLVTQTFEGAVQQYKEGSFTPTEWMDRVASKGGTTRAALNKFDEENVREGIKKGAIACYDRAIELSKI</sequence>
<evidence type="ECO:0000256" key="1">
    <source>
        <dbReference type="ARBA" id="ARBA00005525"/>
    </source>
</evidence>
<dbReference type="HAMAP" id="MF_01925">
    <property type="entry name" value="P5C_reductase"/>
    <property type="match status" value="1"/>
</dbReference>
<evidence type="ECO:0000259" key="7">
    <source>
        <dbReference type="Pfam" id="PF03807"/>
    </source>
</evidence>
<evidence type="ECO:0000259" key="8">
    <source>
        <dbReference type="Pfam" id="PF14748"/>
    </source>
</evidence>
<dbReference type="Gene3D" id="1.10.3730.10">
    <property type="entry name" value="ProC C-terminal domain-like"/>
    <property type="match status" value="1"/>
</dbReference>
<dbReference type="GO" id="GO:0005737">
    <property type="term" value="C:cytoplasm"/>
    <property type="evidence" value="ECO:0007669"/>
    <property type="project" value="UniProtKB-SubCell"/>
</dbReference>
<gene>
    <name evidence="4 9" type="primary">proC</name>
    <name evidence="9" type="ORF">DJ013_11270</name>
</gene>
<dbReference type="Pfam" id="PF14748">
    <property type="entry name" value="P5CR_dimer"/>
    <property type="match status" value="1"/>
</dbReference>
<organism evidence="9 10">
    <name type="scientific">Arcticibacterium luteifluviistationis</name>
    <dbReference type="NCBI Taxonomy" id="1784714"/>
    <lineage>
        <taxon>Bacteria</taxon>
        <taxon>Pseudomonadati</taxon>
        <taxon>Bacteroidota</taxon>
        <taxon>Cytophagia</taxon>
        <taxon>Cytophagales</taxon>
        <taxon>Leadbetterellaceae</taxon>
        <taxon>Arcticibacterium</taxon>
    </lineage>
</organism>
<keyword evidence="10" id="KW-1185">Reference proteome</keyword>
<dbReference type="PANTHER" id="PTHR11645">
    <property type="entry name" value="PYRROLINE-5-CARBOXYLATE REDUCTASE"/>
    <property type="match status" value="1"/>
</dbReference>
<dbReference type="UniPathway" id="UPA00098">
    <property type="reaction ID" value="UER00361"/>
</dbReference>
<dbReference type="EC" id="1.5.1.2" evidence="4 5"/>
<dbReference type="InterPro" id="IPR028939">
    <property type="entry name" value="P5C_Rdtase_cat_N"/>
</dbReference>
<dbReference type="GO" id="GO:0055129">
    <property type="term" value="P:L-proline biosynthetic process"/>
    <property type="evidence" value="ECO:0007669"/>
    <property type="project" value="UniProtKB-UniRule"/>
</dbReference>
<evidence type="ECO:0000256" key="3">
    <source>
        <dbReference type="ARBA" id="ARBA00023002"/>
    </source>
</evidence>
<dbReference type="InterPro" id="IPR036291">
    <property type="entry name" value="NAD(P)-bd_dom_sf"/>
</dbReference>
<keyword evidence="4" id="KW-0641">Proline biosynthesis</keyword>
<reference evidence="9 10" key="1">
    <citation type="submission" date="2018-05" db="EMBL/GenBank/DDBJ databases">
        <title>Complete genome sequence of Arcticibacterium luteifluviistationis SM1504T, a cytophagaceae bacterium isolated from Arctic surface seawater.</title>
        <authorList>
            <person name="Li Y."/>
            <person name="Qin Q.-L."/>
        </authorList>
    </citation>
    <scope>NUCLEOTIDE SEQUENCE [LARGE SCALE GENOMIC DNA]</scope>
    <source>
        <strain evidence="9 10">SM1504</strain>
    </source>
</reference>
<evidence type="ECO:0000256" key="6">
    <source>
        <dbReference type="PIRSR" id="PIRSR000193-1"/>
    </source>
</evidence>
<comment type="catalytic activity">
    <reaction evidence="4">
        <text>L-proline + NADP(+) = (S)-1-pyrroline-5-carboxylate + NADPH + 2 H(+)</text>
        <dbReference type="Rhea" id="RHEA:14109"/>
        <dbReference type="ChEBI" id="CHEBI:15378"/>
        <dbReference type="ChEBI" id="CHEBI:17388"/>
        <dbReference type="ChEBI" id="CHEBI:57783"/>
        <dbReference type="ChEBI" id="CHEBI:58349"/>
        <dbReference type="ChEBI" id="CHEBI:60039"/>
        <dbReference type="EC" id="1.5.1.2"/>
    </reaction>
</comment>
<dbReference type="PANTHER" id="PTHR11645:SF0">
    <property type="entry name" value="PYRROLINE-5-CARBOXYLATE REDUCTASE 3"/>
    <property type="match status" value="1"/>
</dbReference>
<comment type="similarity">
    <text evidence="1 4">Belongs to the pyrroline-5-carboxylate reductase family.</text>
</comment>
<dbReference type="AlphaFoldDB" id="A0A2Z4GC27"/>
<keyword evidence="3 4" id="KW-0560">Oxidoreductase</keyword>
<comment type="catalytic activity">
    <reaction evidence="4">
        <text>L-proline + NAD(+) = (S)-1-pyrroline-5-carboxylate + NADH + 2 H(+)</text>
        <dbReference type="Rhea" id="RHEA:14105"/>
        <dbReference type="ChEBI" id="CHEBI:15378"/>
        <dbReference type="ChEBI" id="CHEBI:17388"/>
        <dbReference type="ChEBI" id="CHEBI:57540"/>
        <dbReference type="ChEBI" id="CHEBI:57945"/>
        <dbReference type="ChEBI" id="CHEBI:60039"/>
        <dbReference type="EC" id="1.5.1.2"/>
    </reaction>
</comment>
<comment type="pathway">
    <text evidence="4">Amino-acid biosynthesis; L-proline biosynthesis; L-proline from L-glutamate 5-semialdehyde: step 1/1.</text>
</comment>
<comment type="function">
    <text evidence="4">Catalyzes the reduction of 1-pyrroline-5-carboxylate (PCA) to L-proline.</text>
</comment>
<dbReference type="GO" id="GO:0004735">
    <property type="term" value="F:pyrroline-5-carboxylate reductase activity"/>
    <property type="evidence" value="ECO:0007669"/>
    <property type="project" value="UniProtKB-UniRule"/>
</dbReference>
<feature type="domain" description="Pyrroline-5-carboxylate reductase dimerisation" evidence="8">
    <location>
        <begin position="160"/>
        <end position="264"/>
    </location>
</feature>
<keyword evidence="4" id="KW-0028">Amino-acid biosynthesis</keyword>
<evidence type="ECO:0000256" key="2">
    <source>
        <dbReference type="ARBA" id="ARBA00022857"/>
    </source>
</evidence>
<accession>A0A2Z4GC27</accession>
<dbReference type="Gene3D" id="3.40.50.720">
    <property type="entry name" value="NAD(P)-binding Rossmann-like Domain"/>
    <property type="match status" value="1"/>
</dbReference>
<dbReference type="OrthoDB" id="9805754at2"/>
<protein>
    <recommendedName>
        <fullName evidence="4 5">Pyrroline-5-carboxylate reductase</fullName>
        <shortName evidence="4">P5C reductase</shortName>
        <shortName evidence="4">P5CR</shortName>
        <ecNumber evidence="4 5">1.5.1.2</ecNumber>
    </recommendedName>
    <alternativeName>
        <fullName evidence="4">PCA reductase</fullName>
    </alternativeName>
</protein>
<dbReference type="EMBL" id="CP029480">
    <property type="protein sequence ID" value="AWV98721.1"/>
    <property type="molecule type" value="Genomic_DNA"/>
</dbReference>
<dbReference type="SUPFAM" id="SSF51735">
    <property type="entry name" value="NAD(P)-binding Rossmann-fold domains"/>
    <property type="match status" value="1"/>
</dbReference>
<evidence type="ECO:0000256" key="4">
    <source>
        <dbReference type="HAMAP-Rule" id="MF_01925"/>
    </source>
</evidence>
<name>A0A2Z4GC27_9BACT</name>
<dbReference type="InterPro" id="IPR029036">
    <property type="entry name" value="P5CR_dimer"/>
</dbReference>
<comment type="subcellular location">
    <subcellularLocation>
        <location evidence="4">Cytoplasm</location>
    </subcellularLocation>
</comment>
<evidence type="ECO:0000313" key="9">
    <source>
        <dbReference type="EMBL" id="AWV98721.1"/>
    </source>
</evidence>
<feature type="binding site" evidence="6">
    <location>
        <begin position="6"/>
        <end position="11"/>
    </location>
    <ligand>
        <name>NADP(+)</name>
        <dbReference type="ChEBI" id="CHEBI:58349"/>
    </ligand>
</feature>
<dbReference type="RefSeq" id="WP_111371914.1">
    <property type="nucleotide sequence ID" value="NZ_CP029480.1"/>
</dbReference>